<gene>
    <name evidence="3" type="ORF">MM59RIKEN_06400</name>
</gene>
<evidence type="ECO:0000313" key="4">
    <source>
        <dbReference type="Proteomes" id="UP000679848"/>
    </source>
</evidence>
<feature type="coiled-coil region" evidence="1">
    <location>
        <begin position="48"/>
        <end position="75"/>
    </location>
</feature>
<keyword evidence="4" id="KW-1185">Reference proteome</keyword>
<dbReference type="Proteomes" id="UP000679848">
    <property type="component" value="Chromosome"/>
</dbReference>
<feature type="transmembrane region" description="Helical" evidence="2">
    <location>
        <begin position="30"/>
        <end position="48"/>
    </location>
</feature>
<evidence type="ECO:0000256" key="2">
    <source>
        <dbReference type="SAM" id="Phobius"/>
    </source>
</evidence>
<keyword evidence="2" id="KW-0472">Membrane</keyword>
<evidence type="ECO:0000256" key="1">
    <source>
        <dbReference type="SAM" id="Coils"/>
    </source>
</evidence>
<accession>A0A810QCJ6</accession>
<proteinExistence type="predicted"/>
<name>A0A810QCJ6_9FIRM</name>
<dbReference type="RefSeq" id="WP_187032232.1">
    <property type="nucleotide sequence ID" value="NZ_AP023420.1"/>
</dbReference>
<dbReference type="EMBL" id="AP023420">
    <property type="protein sequence ID" value="BCK83321.1"/>
    <property type="molecule type" value="Genomic_DNA"/>
</dbReference>
<dbReference type="AlphaFoldDB" id="A0A810QCJ6"/>
<evidence type="ECO:0000313" key="3">
    <source>
        <dbReference type="EMBL" id="BCK83321.1"/>
    </source>
</evidence>
<reference evidence="3" key="1">
    <citation type="submission" date="2020-09" db="EMBL/GenBank/DDBJ databases">
        <title>New species isolated from human feces.</title>
        <authorList>
            <person name="Kitahara M."/>
            <person name="Shigeno Y."/>
            <person name="Shime M."/>
            <person name="Matsumoto Y."/>
            <person name="Nakamura S."/>
            <person name="Motooka D."/>
            <person name="Fukuoka S."/>
            <person name="Nishikawa H."/>
            <person name="Benno Y."/>
        </authorList>
    </citation>
    <scope>NUCLEOTIDE SEQUENCE</scope>
    <source>
        <strain evidence="3">MM59</strain>
    </source>
</reference>
<sequence length="75" mass="8217">MKRVLGTFAASLVLIWGFLLFGGGMLLQNTWGALVLCALVVTVLAQLFEGQADRVEELEKRVAALEQALKDKEEP</sequence>
<organism evidence="3 4">
    <name type="scientific">Pusillibacter faecalis</name>
    <dbReference type="NCBI Taxonomy" id="2714358"/>
    <lineage>
        <taxon>Bacteria</taxon>
        <taxon>Bacillati</taxon>
        <taxon>Bacillota</taxon>
        <taxon>Clostridia</taxon>
        <taxon>Eubacteriales</taxon>
        <taxon>Oscillospiraceae</taxon>
        <taxon>Pusillibacter</taxon>
    </lineage>
</organism>
<keyword evidence="2" id="KW-0812">Transmembrane</keyword>
<protein>
    <submittedName>
        <fullName evidence="3">Uncharacterized protein</fullName>
    </submittedName>
</protein>
<keyword evidence="1" id="KW-0175">Coiled coil</keyword>
<keyword evidence="2" id="KW-1133">Transmembrane helix</keyword>
<dbReference type="KEGG" id="pfaa:MM59RIKEN_06400"/>